<dbReference type="SUPFAM" id="SSF51230">
    <property type="entry name" value="Single hybrid motif"/>
    <property type="match status" value="1"/>
</dbReference>
<dbReference type="RefSeq" id="WP_012940917.1">
    <property type="nucleotide sequence ID" value="NC_013741.1"/>
</dbReference>
<dbReference type="InterPro" id="IPR000089">
    <property type="entry name" value="Biotin_lipoyl"/>
</dbReference>
<evidence type="ECO:0000259" key="3">
    <source>
        <dbReference type="PROSITE" id="PS50968"/>
    </source>
</evidence>
<dbReference type="CDD" id="cd06850">
    <property type="entry name" value="biotinyl_domain"/>
    <property type="match status" value="1"/>
</dbReference>
<gene>
    <name evidence="4" type="ordered locus">Arcpr_1535</name>
</gene>
<dbReference type="STRING" id="572546.Arcpr_1535"/>
<dbReference type="OrthoDB" id="31083at2157"/>
<dbReference type="GeneID" id="8740225"/>
<dbReference type="Gene3D" id="2.40.50.100">
    <property type="match status" value="1"/>
</dbReference>
<evidence type="ECO:0000313" key="5">
    <source>
        <dbReference type="Proteomes" id="UP000001901"/>
    </source>
</evidence>
<dbReference type="InterPro" id="IPR011053">
    <property type="entry name" value="Single_hybrid_motif"/>
</dbReference>
<reference evidence="4 5" key="1">
    <citation type="journal article" date="2010" name="Stand. Genomic Sci.">
        <title>Complete genome sequence of Archaeoglobus profundus type strain (AV18).</title>
        <authorList>
            <person name="von Jan M."/>
            <person name="Lapidus A."/>
            <person name="Del Rio T.G."/>
            <person name="Copeland A."/>
            <person name="Tice H."/>
            <person name="Cheng J.F."/>
            <person name="Lucas S."/>
            <person name="Chen F."/>
            <person name="Nolan M."/>
            <person name="Goodwin L."/>
            <person name="Han C."/>
            <person name="Pitluck S."/>
            <person name="Liolios K."/>
            <person name="Ivanova N."/>
            <person name="Mavromatis K."/>
            <person name="Ovchinnikova G."/>
            <person name="Chertkov O."/>
            <person name="Pati A."/>
            <person name="Chen A."/>
            <person name="Palaniappan K."/>
            <person name="Land M."/>
            <person name="Hauser L."/>
            <person name="Chang Y.J."/>
            <person name="Jeffries C.D."/>
            <person name="Saunders E."/>
            <person name="Brettin T."/>
            <person name="Detter J.C."/>
            <person name="Chain P."/>
            <person name="Eichinger K."/>
            <person name="Huber H."/>
            <person name="Spring S."/>
            <person name="Rohde M."/>
            <person name="Goker M."/>
            <person name="Wirth R."/>
            <person name="Woyke T."/>
            <person name="Bristow J."/>
            <person name="Eisen J.A."/>
            <person name="Markowitz V."/>
            <person name="Hugenholtz P."/>
            <person name="Kyrpides N.C."/>
            <person name="Klenk H.P."/>
        </authorList>
    </citation>
    <scope>NUCLEOTIDE SEQUENCE [LARGE SCALE GENOMIC DNA]</scope>
    <source>
        <strain evidence="5">DSM 5631 / JCM 9629 / NBRC 100127 / Av18</strain>
    </source>
</reference>
<evidence type="ECO:0000256" key="2">
    <source>
        <dbReference type="ARBA" id="ARBA00023267"/>
    </source>
</evidence>
<comment type="cofactor">
    <cofactor evidence="1">
        <name>Co(2+)</name>
        <dbReference type="ChEBI" id="CHEBI:48828"/>
    </cofactor>
</comment>
<dbReference type="InterPro" id="IPR050709">
    <property type="entry name" value="Biotin_Carboxyl_Carrier/Decarb"/>
</dbReference>
<protein>
    <submittedName>
        <fullName evidence="4">Biotin/lipoyl attachment domain-containing protein</fullName>
    </submittedName>
</protein>
<name>D2REN7_ARCPA</name>
<proteinExistence type="predicted"/>
<dbReference type="FunFam" id="2.40.50.100:FF:000003">
    <property type="entry name" value="Acetyl-CoA carboxylase biotin carboxyl carrier protein"/>
    <property type="match status" value="1"/>
</dbReference>
<keyword evidence="2" id="KW-0092">Biotin</keyword>
<dbReference type="PROSITE" id="PS00188">
    <property type="entry name" value="BIOTIN"/>
    <property type="match status" value="1"/>
</dbReference>
<dbReference type="KEGG" id="apo:Arcpr_1535"/>
<dbReference type="PROSITE" id="PS50968">
    <property type="entry name" value="BIOTINYL_LIPOYL"/>
    <property type="match status" value="1"/>
</dbReference>
<dbReference type="PANTHER" id="PTHR45266">
    <property type="entry name" value="OXALOACETATE DECARBOXYLASE ALPHA CHAIN"/>
    <property type="match status" value="1"/>
</dbReference>
<sequence length="131" mass="14724">MRKLKVKVGDEEFEACIKRINRTYYKVILNDKTFNISLREPGVILPKKVEKKEKSKVEVVEGEAVKAMLPGVVTKIIVKEGESVRKGDTIMILEAMKMENEVKSPKDGVVKQIVVREGDRVEVGDILAVIS</sequence>
<dbReference type="Proteomes" id="UP000001901">
    <property type="component" value="Chromosome"/>
</dbReference>
<dbReference type="PaxDb" id="572546-Arcpr_1535"/>
<accession>D2REN7</accession>
<dbReference type="PANTHER" id="PTHR45266:SF3">
    <property type="entry name" value="OXALOACETATE DECARBOXYLASE ALPHA CHAIN"/>
    <property type="match status" value="1"/>
</dbReference>
<keyword evidence="5" id="KW-1185">Reference proteome</keyword>
<evidence type="ECO:0000256" key="1">
    <source>
        <dbReference type="ARBA" id="ARBA00001941"/>
    </source>
</evidence>
<dbReference type="HOGENOM" id="CLU_016733_5_4_2"/>
<dbReference type="eggNOG" id="arCOG02095">
    <property type="taxonomic scope" value="Archaea"/>
</dbReference>
<dbReference type="AlphaFoldDB" id="D2REN7"/>
<dbReference type="Pfam" id="PF00364">
    <property type="entry name" value="Biotin_lipoyl"/>
    <property type="match status" value="1"/>
</dbReference>
<dbReference type="InterPro" id="IPR001882">
    <property type="entry name" value="Biotin_BS"/>
</dbReference>
<dbReference type="EMBL" id="CP001857">
    <property type="protein sequence ID" value="ADB58581.1"/>
    <property type="molecule type" value="Genomic_DNA"/>
</dbReference>
<feature type="domain" description="Lipoyl-binding" evidence="3">
    <location>
        <begin position="55"/>
        <end position="131"/>
    </location>
</feature>
<evidence type="ECO:0000313" key="4">
    <source>
        <dbReference type="EMBL" id="ADB58581.1"/>
    </source>
</evidence>
<organism evidence="4 5">
    <name type="scientific">Archaeoglobus profundus (strain DSM 5631 / JCM 9629 / NBRC 100127 / Av18)</name>
    <dbReference type="NCBI Taxonomy" id="572546"/>
    <lineage>
        <taxon>Archaea</taxon>
        <taxon>Methanobacteriati</taxon>
        <taxon>Methanobacteriota</taxon>
        <taxon>Archaeoglobi</taxon>
        <taxon>Archaeoglobales</taxon>
        <taxon>Archaeoglobaceae</taxon>
        <taxon>Archaeoglobus</taxon>
    </lineage>
</organism>